<sequence>MKLLECIVPGLLLVFILVSCQQSTEKELHVVFSDTSGAMPLVNKEFVSSILVDKGDAEVVSIVANAVAGDINHITGKKPSVIHNENEAGATVIIAGTIGRSKYIDAFISEGKVDVSAVKNKWECFSISTVIKPFDGVDKALVIVGSDRRGAAYGLFELSRMSGVSPWVYWADVKPQKRDELYVTDGTFISNEPSVKYRGIFINDEDWGLNVWAGKNIDTDVKDIGPKTYALVYELLLRLRGNFIWPAMHDSTKAFFYYKDNPVVADKYAIVMGSTHCDQMLRSNTFEWQKNFVNEYAEEPKPYRYDINKKQVFRYWDDRVAETKDYESLYTIGMRGVRDGGIQGPKTEEDKIALLDTIIKDQRGIFKSHFGGEDQVAQLFCPYKEVLGLYDGGLQIPDDVTLVWTDDNYGYIRRLSNPDEQKRKGSSGIYYHLSYLGSPHDYLWLSTISPSLISYEMTKAYQFGADRLWVVNVGDIKPAELETEFFMDLAWEAEKWNPQNVSEYLTYWANKTFGTQLASDIAKIKKEYYKLAQTGKPEHLVTATYDKQTRTERLAASEKMLEMVNDIKPKIPEHLLSAFFQLVEYPVKGMALMNKKICYAAMSFEVLKSNPQKAKLFSKYSKDAFNEIHAMTDFYNHNIENGKWDGIITDSPRNLKVYGMPDVAVREVVEDQSLYKQEYDTRYIHRDAPFELNIAKSKISLLADQYVDKQDSEGNEIITVKGLGLDGHSISRYPFNTPSYSNENYKSAPSVTYSISAEKGNYDVSIKCLPSRSIHKGRKLLLALVINDSKPQFFDVNHDRKDGKWKKHVLQGFAEAKFHLNIQKEGNAEIKIYLLDTGLAISRIDIDKHNEKKE</sequence>
<gene>
    <name evidence="3" type="ORF">OM074_15875</name>
</gene>
<organism evidence="3 4">
    <name type="scientific">Plebeiibacterium marinum</name>
    <dbReference type="NCBI Taxonomy" id="2992111"/>
    <lineage>
        <taxon>Bacteria</taxon>
        <taxon>Pseudomonadati</taxon>
        <taxon>Bacteroidota</taxon>
        <taxon>Bacteroidia</taxon>
        <taxon>Marinilabiliales</taxon>
        <taxon>Marinilabiliaceae</taxon>
        <taxon>Plebeiibacterium</taxon>
    </lineage>
</organism>
<dbReference type="Pfam" id="PF17829">
    <property type="entry name" value="GH115_C"/>
    <property type="match status" value="1"/>
</dbReference>
<dbReference type="InterPro" id="IPR042301">
    <property type="entry name" value="GH115_sf"/>
</dbReference>
<dbReference type="Pfam" id="PF15979">
    <property type="entry name" value="Glyco_hydro_115"/>
    <property type="match status" value="1"/>
</dbReference>
<comment type="caution">
    <text evidence="3">The sequence shown here is derived from an EMBL/GenBank/DDBJ whole genome shotgun (WGS) entry which is preliminary data.</text>
</comment>
<dbReference type="InterPro" id="IPR029018">
    <property type="entry name" value="Hex-like_dom2"/>
</dbReference>
<protein>
    <submittedName>
        <fullName evidence="3">Glycosyl hydrolase 115 family protein</fullName>
    </submittedName>
</protein>
<proteinExistence type="predicted"/>
<dbReference type="InterPro" id="IPR041437">
    <property type="entry name" value="GH115_C"/>
</dbReference>
<dbReference type="Gene3D" id="1.20.58.2150">
    <property type="match status" value="1"/>
</dbReference>
<dbReference type="GO" id="GO:0005975">
    <property type="term" value="P:carbohydrate metabolic process"/>
    <property type="evidence" value="ECO:0007669"/>
    <property type="project" value="UniProtKB-ARBA"/>
</dbReference>
<dbReference type="PANTHER" id="PTHR37842">
    <property type="match status" value="1"/>
</dbReference>
<evidence type="ECO:0000313" key="3">
    <source>
        <dbReference type="EMBL" id="MCW3807115.1"/>
    </source>
</evidence>
<dbReference type="InterPro" id="IPR031924">
    <property type="entry name" value="GH115"/>
</dbReference>
<dbReference type="AlphaFoldDB" id="A0AAE3SM26"/>
<name>A0AAE3SM26_9BACT</name>
<evidence type="ECO:0000259" key="2">
    <source>
        <dbReference type="Pfam" id="PF17829"/>
    </source>
</evidence>
<dbReference type="PANTHER" id="PTHR37842:SF2">
    <property type="entry name" value="GYLCOSYL HYDROLASE 115 C-TERMINAL DOMAIN-CONTAINING PROTEIN"/>
    <property type="match status" value="1"/>
</dbReference>
<keyword evidence="1 3" id="KW-0378">Hydrolase</keyword>
<dbReference type="Gene3D" id="2.60.120.1620">
    <property type="match status" value="1"/>
</dbReference>
<dbReference type="GO" id="GO:0016787">
    <property type="term" value="F:hydrolase activity"/>
    <property type="evidence" value="ECO:0007669"/>
    <property type="project" value="UniProtKB-KW"/>
</dbReference>
<dbReference type="Gene3D" id="3.20.20.520">
    <property type="entry name" value="Glycosyl hydrolase family 115"/>
    <property type="match status" value="1"/>
</dbReference>
<evidence type="ECO:0000313" key="4">
    <source>
        <dbReference type="Proteomes" id="UP001207408"/>
    </source>
</evidence>
<dbReference type="RefSeq" id="WP_301201204.1">
    <property type="nucleotide sequence ID" value="NZ_JAPDPI010000038.1"/>
</dbReference>
<feature type="domain" description="Gylcosyl hydrolase 115 C-terminal" evidence="2">
    <location>
        <begin position="699"/>
        <end position="850"/>
    </location>
</feature>
<keyword evidence="4" id="KW-1185">Reference proteome</keyword>
<dbReference type="Gene3D" id="3.30.379.10">
    <property type="entry name" value="Chitobiase/beta-hexosaminidase domain 2-like"/>
    <property type="match status" value="1"/>
</dbReference>
<dbReference type="SUPFAM" id="SSF55545">
    <property type="entry name" value="beta-N-acetylhexosaminidase-like domain"/>
    <property type="match status" value="1"/>
</dbReference>
<reference evidence="3" key="1">
    <citation type="submission" date="2022-10" db="EMBL/GenBank/DDBJ databases">
        <authorList>
            <person name="Yu W.X."/>
        </authorList>
    </citation>
    <scope>NUCLEOTIDE SEQUENCE</scope>
    <source>
        <strain evidence="3">D04</strain>
    </source>
</reference>
<dbReference type="PROSITE" id="PS51257">
    <property type="entry name" value="PROKAR_LIPOPROTEIN"/>
    <property type="match status" value="1"/>
</dbReference>
<dbReference type="Proteomes" id="UP001207408">
    <property type="component" value="Unassembled WGS sequence"/>
</dbReference>
<accession>A0AAE3SM26</accession>
<dbReference type="EMBL" id="JAPDPI010000038">
    <property type="protein sequence ID" value="MCW3807115.1"/>
    <property type="molecule type" value="Genomic_DNA"/>
</dbReference>
<evidence type="ECO:0000256" key="1">
    <source>
        <dbReference type="ARBA" id="ARBA00022801"/>
    </source>
</evidence>